<dbReference type="Gene3D" id="3.30.720.120">
    <property type="match status" value="1"/>
</dbReference>
<dbReference type="InterPro" id="IPR037523">
    <property type="entry name" value="VOC_core"/>
</dbReference>
<feature type="domain" description="VOC" evidence="1">
    <location>
        <begin position="2"/>
        <end position="121"/>
    </location>
</feature>
<dbReference type="EMBL" id="CP150951">
    <property type="protein sequence ID" value="WZC49741.1"/>
    <property type="molecule type" value="Genomic_DNA"/>
</dbReference>
<name>A0ABZ2V5A6_9RHOB</name>
<dbReference type="InterPro" id="IPR052164">
    <property type="entry name" value="Anthracycline_SecMetBiosynth"/>
</dbReference>
<dbReference type="PROSITE" id="PS51819">
    <property type="entry name" value="VOC"/>
    <property type="match status" value="1"/>
</dbReference>
<reference evidence="3" key="1">
    <citation type="submission" date="2024-04" db="EMBL/GenBank/DDBJ databases">
        <title>Phylogenomic analyses of a clade within the roseobacter group suggest taxonomic reassignments of species of the genera Aestuariivita, Citreicella, Loktanella, Nautella, Pelagibaca, Ruegeria, Thalassobius, Thiobacimonas and Tropicibacter, and the proposal o.</title>
        <authorList>
            <person name="Jeon C.O."/>
        </authorList>
    </citation>
    <scope>NUCLEOTIDE SEQUENCE [LARGE SCALE GENOMIC DNA]</scope>
    <source>
        <strain evidence="3">BS5-3</strain>
    </source>
</reference>
<dbReference type="SUPFAM" id="SSF54593">
    <property type="entry name" value="Glyoxalase/Bleomycin resistance protein/Dihydroxybiphenyl dioxygenase"/>
    <property type="match status" value="1"/>
</dbReference>
<dbReference type="PANTHER" id="PTHR33993">
    <property type="entry name" value="GLYOXALASE-RELATED"/>
    <property type="match status" value="1"/>
</dbReference>
<dbReference type="Gene3D" id="3.30.720.110">
    <property type="match status" value="1"/>
</dbReference>
<evidence type="ECO:0000259" key="1">
    <source>
        <dbReference type="PROSITE" id="PS51819"/>
    </source>
</evidence>
<proteinExistence type="predicted"/>
<gene>
    <name evidence="2" type="ORF">AABB29_03570</name>
</gene>
<dbReference type="Proteomes" id="UP001440612">
    <property type="component" value="Chromosome"/>
</dbReference>
<protein>
    <submittedName>
        <fullName evidence="2">VOC family protein</fullName>
    </submittedName>
</protein>
<sequence length="124" mass="13599">MNRAFTNILTSNVPETAAFYEALLGMQRAGDFGWFVLLSHKDMPGFELGILSKTHETIPKDLPQGQGGSILTFVVPDLDEVAEKARAMQADIIQPPTDLPYGQRRLMLRDPAGSAVDISSPIRD</sequence>
<dbReference type="InterPro" id="IPR004360">
    <property type="entry name" value="Glyas_Fos-R_dOase_dom"/>
</dbReference>
<evidence type="ECO:0000313" key="2">
    <source>
        <dbReference type="EMBL" id="WZC49741.1"/>
    </source>
</evidence>
<dbReference type="InterPro" id="IPR029068">
    <property type="entry name" value="Glyas_Bleomycin-R_OHBP_Dase"/>
</dbReference>
<organism evidence="2 3">
    <name type="scientific">Yoonia phaeophyticola</name>
    <dbReference type="NCBI Taxonomy" id="3137369"/>
    <lineage>
        <taxon>Bacteria</taxon>
        <taxon>Pseudomonadati</taxon>
        <taxon>Pseudomonadota</taxon>
        <taxon>Alphaproteobacteria</taxon>
        <taxon>Rhodobacterales</taxon>
        <taxon>Paracoccaceae</taxon>
        <taxon>Yoonia</taxon>
    </lineage>
</organism>
<dbReference type="Pfam" id="PF00903">
    <property type="entry name" value="Glyoxalase"/>
    <property type="match status" value="1"/>
</dbReference>
<evidence type="ECO:0000313" key="3">
    <source>
        <dbReference type="Proteomes" id="UP001440612"/>
    </source>
</evidence>
<dbReference type="RefSeq" id="WP_341367851.1">
    <property type="nucleotide sequence ID" value="NZ_CP150951.2"/>
</dbReference>
<keyword evidence="3" id="KW-1185">Reference proteome</keyword>
<dbReference type="PANTHER" id="PTHR33993:SF14">
    <property type="entry name" value="GB|AAF24581.1"/>
    <property type="match status" value="1"/>
</dbReference>
<accession>A0ABZ2V5A6</accession>